<dbReference type="EMBL" id="JH597773">
    <property type="protein sequence ID" value="EHQ05060.1"/>
    <property type="molecule type" value="Genomic_DNA"/>
</dbReference>
<dbReference type="STRING" id="183.GCA_002009735_03053"/>
<dbReference type="RefSeq" id="WP_002769362.1">
    <property type="nucleotide sequence ID" value="NZ_JH597773.1"/>
</dbReference>
<dbReference type="GO" id="GO:0008237">
    <property type="term" value="F:metallopeptidase activity"/>
    <property type="evidence" value="ECO:0007669"/>
    <property type="project" value="InterPro"/>
</dbReference>
<dbReference type="Gene3D" id="3.40.390.10">
    <property type="entry name" value="Collagenase (Catalytic Domain)"/>
    <property type="match status" value="1"/>
</dbReference>
<dbReference type="Proteomes" id="UP000005737">
    <property type="component" value="Unassembled WGS sequence"/>
</dbReference>
<keyword evidence="2" id="KW-1185">Reference proteome</keyword>
<accession>H2CKK5</accession>
<protein>
    <recommendedName>
        <fullName evidence="3">Peptidase M10A and M12B matrixin and adamalysin</fullName>
    </recommendedName>
</protein>
<proteinExistence type="predicted"/>
<sequence>MRLSRNRLRLLPVLAGIAVVSFLPSSAFAWFPFIASNGQPSKWVWNSSCNSGSRPIAVIYDAAMNVSWMKDSVIPGVHASWNSGLITSLFQSPNYSASNSTISSVNSYMRSPPANTIRVVWDSDGSIFSFFGIPTSSVLGIGLGFNTNSSRPQDICSGMVLLNKALIESYGGFKDRYLYFTLQHELGHVLGLAHSIAGDNTSSGLSVGVFTSASVPTMYPFAPAVMPAVGASLHADDAAAKKVLYGP</sequence>
<evidence type="ECO:0000313" key="2">
    <source>
        <dbReference type="Proteomes" id="UP000005737"/>
    </source>
</evidence>
<organism evidence="1 2">
    <name type="scientific">Leptonema illini DSM 21528</name>
    <dbReference type="NCBI Taxonomy" id="929563"/>
    <lineage>
        <taxon>Bacteria</taxon>
        <taxon>Pseudomonadati</taxon>
        <taxon>Spirochaetota</taxon>
        <taxon>Spirochaetia</taxon>
        <taxon>Leptospirales</taxon>
        <taxon>Leptospiraceae</taxon>
        <taxon>Leptonema</taxon>
    </lineage>
</organism>
<name>H2CKK5_9LEPT</name>
<dbReference type="InterPro" id="IPR024079">
    <property type="entry name" value="MetalloPept_cat_dom_sf"/>
</dbReference>
<reference evidence="1 2" key="1">
    <citation type="submission" date="2011-10" db="EMBL/GenBank/DDBJ databases">
        <title>The Improved High-Quality Draft genome of Leptonema illini DSM 21528.</title>
        <authorList>
            <consortium name="US DOE Joint Genome Institute (JGI-PGF)"/>
            <person name="Lucas S."/>
            <person name="Copeland A."/>
            <person name="Lapidus A."/>
            <person name="Glavina del Rio T."/>
            <person name="Dalin E."/>
            <person name="Tice H."/>
            <person name="Bruce D."/>
            <person name="Goodwin L."/>
            <person name="Pitluck S."/>
            <person name="Peters L."/>
            <person name="Mikhailova N."/>
            <person name="Held B."/>
            <person name="Kyrpides N."/>
            <person name="Mavromatis K."/>
            <person name="Ivanova N."/>
            <person name="Markowitz V."/>
            <person name="Cheng J.-F."/>
            <person name="Hugenholtz P."/>
            <person name="Woyke T."/>
            <person name="Wu D."/>
            <person name="Gronow S."/>
            <person name="Wellnitz S."/>
            <person name="Brambilla E.-M."/>
            <person name="Klenk H.-P."/>
            <person name="Eisen J.A."/>
        </authorList>
    </citation>
    <scope>NUCLEOTIDE SEQUENCE [LARGE SCALE GENOMIC DNA]</scope>
    <source>
        <strain evidence="1 2">DSM 21528</strain>
    </source>
</reference>
<evidence type="ECO:0008006" key="3">
    <source>
        <dbReference type="Google" id="ProtNLM"/>
    </source>
</evidence>
<dbReference type="HOGENOM" id="CLU_1123444_0_0_12"/>
<dbReference type="SUPFAM" id="SSF55486">
    <property type="entry name" value="Metalloproteases ('zincins'), catalytic domain"/>
    <property type="match status" value="2"/>
</dbReference>
<gene>
    <name evidence="1" type="ORF">Lepil_0353</name>
</gene>
<dbReference type="AlphaFoldDB" id="H2CKK5"/>
<evidence type="ECO:0000313" key="1">
    <source>
        <dbReference type="EMBL" id="EHQ05060.1"/>
    </source>
</evidence>